<dbReference type="AlphaFoldDB" id="A0A7G9YMF3"/>
<dbReference type="InterPro" id="IPR039365">
    <property type="entry name" value="IS701-like"/>
</dbReference>
<name>A0A7G9YMF3_9EURY</name>
<proteinExistence type="predicted"/>
<dbReference type="PANTHER" id="PTHR33627">
    <property type="entry name" value="TRANSPOSASE"/>
    <property type="match status" value="1"/>
</dbReference>
<evidence type="ECO:0000259" key="2">
    <source>
        <dbReference type="Pfam" id="PF13546"/>
    </source>
</evidence>
<feature type="region of interest" description="Disordered" evidence="1">
    <location>
        <begin position="325"/>
        <end position="346"/>
    </location>
</feature>
<dbReference type="SUPFAM" id="SSF53098">
    <property type="entry name" value="Ribonuclease H-like"/>
    <property type="match status" value="1"/>
</dbReference>
<accession>A0A7G9YMF3</accession>
<gene>
    <name evidence="3" type="ORF">CDCKMDEO_00032</name>
</gene>
<organism evidence="3">
    <name type="scientific">Candidatus Methanogaster sp. ANME-2c ERB4</name>
    <dbReference type="NCBI Taxonomy" id="2759911"/>
    <lineage>
        <taxon>Archaea</taxon>
        <taxon>Methanobacteriati</taxon>
        <taxon>Methanobacteriota</taxon>
        <taxon>Stenosarchaea group</taxon>
        <taxon>Methanomicrobia</taxon>
        <taxon>Methanosarcinales</taxon>
        <taxon>ANME-2 cluster</taxon>
        <taxon>Candidatus Methanogasteraceae</taxon>
        <taxon>Candidatus Methanogaster</taxon>
    </lineage>
</organism>
<protein>
    <recommendedName>
        <fullName evidence="2">Transposase IS701-like DDE domain-containing protein</fullName>
    </recommendedName>
</protein>
<evidence type="ECO:0000313" key="3">
    <source>
        <dbReference type="EMBL" id="QNO49187.1"/>
    </source>
</evidence>
<dbReference type="InterPro" id="IPR038721">
    <property type="entry name" value="IS701-like_DDE_dom"/>
</dbReference>
<feature type="region of interest" description="Disordered" evidence="1">
    <location>
        <begin position="522"/>
        <end position="557"/>
    </location>
</feature>
<feature type="compositionally biased region" description="Basic residues" evidence="1">
    <location>
        <begin position="536"/>
        <end position="550"/>
    </location>
</feature>
<dbReference type="NCBIfam" id="NF033540">
    <property type="entry name" value="transpos_IS701"/>
    <property type="match status" value="1"/>
</dbReference>
<dbReference type="Pfam" id="PF13546">
    <property type="entry name" value="DDE_5"/>
    <property type="match status" value="1"/>
</dbReference>
<dbReference type="InterPro" id="IPR012337">
    <property type="entry name" value="RNaseH-like_sf"/>
</dbReference>
<feature type="domain" description="Transposase IS701-like DDE" evidence="2">
    <location>
        <begin position="118"/>
        <end position="377"/>
    </location>
</feature>
<sequence length="557" mass="64386">MISGMNQGYSERIHVTNHNSEWRNCIHAVPSQRVTTQEITRSKVIGQATNPFIRAAEDFMPYQGLECRYVTIPVHTDVTPEITRSKVIGQPINPFIGIAEDFVSFIGRYSDYFTVSTRSVATQAEQYLCGLMQSDKRNMERMAEVVPDSDGQSFQNFISNSPWNVRAILNQVGMDVDSLFGGDPDTCLIIDETSFIKKGRKSVCVARQWCGRLGKVENCQVGVFAALACRSHVTLTDTRLYLPKVWIDDPERCRDAGVPEEFIVYQKKSEQALDMIKQARINGIRFNWVGVDGGYGKEPDFLRALDSIGEIFMADVHKNQRIYLENPEPTIPEPKSNRGRKPTKLKAQTDPIRVDKWAARQPEDAWQMVPIRESTRGTLYVYILQERVCVWDGEEEEAHCWHLIVRRKIDSPKEIKYSLSNAPEETSIERLAFIQGQRFWVERALQDAKSECGLAEYQVRGWNGWHHHMTLVMMAMLFMLERRLSNKDEYPLLSCSDIQTLLKHFLPRRDVTVEEVLRQMEVRHRKRQSSIDSARRKQKKKKKKKKKKRNGHEDLRS</sequence>
<dbReference type="EMBL" id="MT631373">
    <property type="protein sequence ID" value="QNO49187.1"/>
    <property type="molecule type" value="Genomic_DNA"/>
</dbReference>
<dbReference type="PANTHER" id="PTHR33627:SF1">
    <property type="entry name" value="TRANSPOSASE"/>
    <property type="match status" value="1"/>
</dbReference>
<reference evidence="3" key="1">
    <citation type="submission" date="2020-06" db="EMBL/GenBank/DDBJ databases">
        <title>Unique genomic features of the anaerobic methanotrophic archaea.</title>
        <authorList>
            <person name="Chadwick G.L."/>
            <person name="Skennerton C.T."/>
            <person name="Laso-Perez R."/>
            <person name="Leu A.O."/>
            <person name="Speth D.R."/>
            <person name="Yu H."/>
            <person name="Morgan-Lang C."/>
            <person name="Hatzenpichler R."/>
            <person name="Goudeau D."/>
            <person name="Malmstrom R."/>
            <person name="Brazelton W.J."/>
            <person name="Woyke T."/>
            <person name="Hallam S.J."/>
            <person name="Tyson G.W."/>
            <person name="Wegener G."/>
            <person name="Boetius A."/>
            <person name="Orphan V."/>
        </authorList>
    </citation>
    <scope>NUCLEOTIDE SEQUENCE</scope>
</reference>
<evidence type="ECO:0000256" key="1">
    <source>
        <dbReference type="SAM" id="MobiDB-lite"/>
    </source>
</evidence>